<evidence type="ECO:0000313" key="3">
    <source>
        <dbReference type="Proteomes" id="UP000236319"/>
    </source>
</evidence>
<keyword evidence="1" id="KW-0732">Signal</keyword>
<reference evidence="2 3" key="1">
    <citation type="journal article" date="2017" name="BMC Genomics">
        <title>Whole-genome assembly of Babesia ovata and comparative genomics between closely related pathogens.</title>
        <authorList>
            <person name="Yamagishi J."/>
            <person name="Asada M."/>
            <person name="Hakimi H."/>
            <person name="Tanaka T.Q."/>
            <person name="Sugimoto C."/>
            <person name="Kawazu S."/>
        </authorList>
    </citation>
    <scope>NUCLEOTIDE SEQUENCE [LARGE SCALE GENOMIC DNA]</scope>
    <source>
        <strain evidence="2 3">Miyake</strain>
    </source>
</reference>
<gene>
    <name evidence="2" type="ORF">BOVATA_020000</name>
</gene>
<dbReference type="Proteomes" id="UP000236319">
    <property type="component" value="Unassembled WGS sequence"/>
</dbReference>
<dbReference type="AlphaFoldDB" id="A0A2H6KBZ4"/>
<feature type="signal peptide" evidence="1">
    <location>
        <begin position="1"/>
        <end position="17"/>
    </location>
</feature>
<feature type="chain" id="PRO_5014151121" evidence="1">
    <location>
        <begin position="18"/>
        <end position="331"/>
    </location>
</feature>
<dbReference type="EMBL" id="BDSA01000002">
    <property type="protein sequence ID" value="GBE60507.1"/>
    <property type="molecule type" value="Genomic_DNA"/>
</dbReference>
<sequence length="331" mass="37211">MLGVCFCLLSIQAFELSHDVFILDESRSREFVATNCGVNMLLNHVELNVLRVLFMARMDLGLVQHLLEAPLLILKPLIRDQLEERFRPSVSSEGHILQEVIVCDDWRVIITRRKHPLKRSLLAVEGNVQLELAQTRVTLRVDHNIEVTEFIVSAANSDIFNREVTVKVGLLGTNRLEPLSTPSPCLNLVTCVNDYKVVSPITKGKNPVYASTVRGGVQHLGPLALTVPYSVNYGRNILTPLSQVHIFEVTITIINKMRNATRLFVPVNIHRQRLVTRDEGDVGKQRRRERSKTELHFRYIYVPTEACLEAESSGMTAAEMAAHGMGSILGM</sequence>
<protein>
    <submittedName>
        <fullName evidence="2">Glial cell line-derived neurotrophic protein, putative</fullName>
    </submittedName>
</protein>
<comment type="caution">
    <text evidence="2">The sequence shown here is derived from an EMBL/GenBank/DDBJ whole genome shotgun (WGS) entry which is preliminary data.</text>
</comment>
<dbReference type="RefSeq" id="XP_028866750.1">
    <property type="nucleotide sequence ID" value="XM_029010917.1"/>
</dbReference>
<dbReference type="GeneID" id="39874277"/>
<evidence type="ECO:0000256" key="1">
    <source>
        <dbReference type="SAM" id="SignalP"/>
    </source>
</evidence>
<keyword evidence="3" id="KW-1185">Reference proteome</keyword>
<accession>A0A2H6KBZ4</accession>
<organism evidence="2 3">
    <name type="scientific">Babesia ovata</name>
    <dbReference type="NCBI Taxonomy" id="189622"/>
    <lineage>
        <taxon>Eukaryota</taxon>
        <taxon>Sar</taxon>
        <taxon>Alveolata</taxon>
        <taxon>Apicomplexa</taxon>
        <taxon>Aconoidasida</taxon>
        <taxon>Piroplasmida</taxon>
        <taxon>Babesiidae</taxon>
        <taxon>Babesia</taxon>
    </lineage>
</organism>
<proteinExistence type="predicted"/>
<evidence type="ECO:0000313" key="2">
    <source>
        <dbReference type="EMBL" id="GBE60507.1"/>
    </source>
</evidence>
<dbReference type="VEuPathDB" id="PiroplasmaDB:BOVATA_020000"/>
<name>A0A2H6KBZ4_9APIC</name>